<accession>A0ABP4XRA9</accession>
<evidence type="ECO:0008006" key="4">
    <source>
        <dbReference type="Google" id="ProtNLM"/>
    </source>
</evidence>
<evidence type="ECO:0000313" key="3">
    <source>
        <dbReference type="Proteomes" id="UP001500851"/>
    </source>
</evidence>
<evidence type="ECO:0000256" key="1">
    <source>
        <dbReference type="SAM" id="Phobius"/>
    </source>
</evidence>
<comment type="caution">
    <text evidence="2">The sequence shown here is derived from an EMBL/GenBank/DDBJ whole genome shotgun (WGS) entry which is preliminary data.</text>
</comment>
<proteinExistence type="predicted"/>
<organism evidence="2 3">
    <name type="scientific">Leucobacter iarius</name>
    <dbReference type="NCBI Taxonomy" id="333963"/>
    <lineage>
        <taxon>Bacteria</taxon>
        <taxon>Bacillati</taxon>
        <taxon>Actinomycetota</taxon>
        <taxon>Actinomycetes</taxon>
        <taxon>Micrococcales</taxon>
        <taxon>Microbacteriaceae</taxon>
        <taxon>Leucobacter</taxon>
    </lineage>
</organism>
<sequence>MDPDFVFELVWWTVVIVHFIVALFAIRSLGQCTAVISIIKLFFWIAFIALVPLVGSIVWMKAGRKRADAAMERAAEEESRRAEASTAGSRRARD</sequence>
<keyword evidence="3" id="KW-1185">Reference proteome</keyword>
<protein>
    <recommendedName>
        <fullName evidence="4">Cardiolipin synthase N-terminal domain-containing protein</fullName>
    </recommendedName>
</protein>
<dbReference type="EMBL" id="BAAAOB010000002">
    <property type="protein sequence ID" value="GAA1791770.1"/>
    <property type="molecule type" value="Genomic_DNA"/>
</dbReference>
<keyword evidence="1" id="KW-0812">Transmembrane</keyword>
<feature type="transmembrane region" description="Helical" evidence="1">
    <location>
        <begin position="6"/>
        <end position="26"/>
    </location>
</feature>
<keyword evidence="1" id="KW-0472">Membrane</keyword>
<reference evidence="3" key="1">
    <citation type="journal article" date="2019" name="Int. J. Syst. Evol. Microbiol.">
        <title>The Global Catalogue of Microorganisms (GCM) 10K type strain sequencing project: providing services to taxonomists for standard genome sequencing and annotation.</title>
        <authorList>
            <consortium name="The Broad Institute Genomics Platform"/>
            <consortium name="The Broad Institute Genome Sequencing Center for Infectious Disease"/>
            <person name="Wu L."/>
            <person name="Ma J."/>
        </authorList>
    </citation>
    <scope>NUCLEOTIDE SEQUENCE [LARGE SCALE GENOMIC DNA]</scope>
    <source>
        <strain evidence="3">JCM 14736</strain>
    </source>
</reference>
<gene>
    <name evidence="2" type="ORF">GCM10009768_20920</name>
</gene>
<dbReference type="Proteomes" id="UP001500851">
    <property type="component" value="Unassembled WGS sequence"/>
</dbReference>
<dbReference type="RefSeq" id="WP_344032059.1">
    <property type="nucleotide sequence ID" value="NZ_BAAAOB010000002.1"/>
</dbReference>
<evidence type="ECO:0000313" key="2">
    <source>
        <dbReference type="EMBL" id="GAA1791770.1"/>
    </source>
</evidence>
<feature type="transmembrane region" description="Helical" evidence="1">
    <location>
        <begin position="38"/>
        <end position="60"/>
    </location>
</feature>
<name>A0ABP4XRA9_9MICO</name>
<keyword evidence="1" id="KW-1133">Transmembrane helix</keyword>